<comment type="similarity">
    <text evidence="6">Belongs to the HDDC2 family.</text>
</comment>
<evidence type="ECO:0000313" key="15">
    <source>
        <dbReference type="Proteomes" id="UP000193144"/>
    </source>
</evidence>
<evidence type="ECO:0000256" key="11">
    <source>
        <dbReference type="ARBA" id="ARBA00022842"/>
    </source>
</evidence>
<evidence type="ECO:0000256" key="3">
    <source>
        <dbReference type="ARBA" id="ARBA00001941"/>
    </source>
</evidence>
<dbReference type="EMBL" id="MCFA01000164">
    <property type="protein sequence ID" value="ORY01910.1"/>
    <property type="molecule type" value="Genomic_DNA"/>
</dbReference>
<protein>
    <recommendedName>
        <fullName evidence="8">5'-deoxynucleotidase</fullName>
        <ecNumber evidence="8">3.1.3.89</ecNumber>
    </recommendedName>
</protein>
<dbReference type="InterPro" id="IPR006674">
    <property type="entry name" value="HD_domain"/>
</dbReference>
<keyword evidence="9" id="KW-0479">Metal-binding</keyword>
<evidence type="ECO:0000313" key="14">
    <source>
        <dbReference type="EMBL" id="ORY01910.1"/>
    </source>
</evidence>
<comment type="subunit">
    <text evidence="7">Homodimer.</text>
</comment>
<dbReference type="FunFam" id="1.10.3210.10:FF:000011">
    <property type="entry name" value="HD domain-containing protein 2"/>
    <property type="match status" value="1"/>
</dbReference>
<evidence type="ECO:0000256" key="5">
    <source>
        <dbReference type="ARBA" id="ARBA00004074"/>
    </source>
</evidence>
<comment type="caution">
    <text evidence="14">The sequence shown here is derived from an EMBL/GenBank/DDBJ whole genome shotgun (WGS) entry which is preliminary data.</text>
</comment>
<dbReference type="SUPFAM" id="SSF109604">
    <property type="entry name" value="HD-domain/PDEase-like"/>
    <property type="match status" value="1"/>
</dbReference>
<keyword evidence="10" id="KW-0378">Hydrolase</keyword>
<comment type="catalytic activity">
    <reaction evidence="1">
        <text>a 2'-deoxyribonucleoside 5'-phosphate + H2O = a 2'-deoxyribonucleoside + phosphate</text>
        <dbReference type="Rhea" id="RHEA:36167"/>
        <dbReference type="ChEBI" id="CHEBI:15377"/>
        <dbReference type="ChEBI" id="CHEBI:18274"/>
        <dbReference type="ChEBI" id="CHEBI:43474"/>
        <dbReference type="ChEBI" id="CHEBI:65317"/>
        <dbReference type="EC" id="3.1.3.89"/>
    </reaction>
</comment>
<comment type="cofactor">
    <cofactor evidence="2">
        <name>Mn(2+)</name>
        <dbReference type="ChEBI" id="CHEBI:29035"/>
    </cofactor>
</comment>
<evidence type="ECO:0000256" key="4">
    <source>
        <dbReference type="ARBA" id="ARBA00001946"/>
    </source>
</evidence>
<evidence type="ECO:0000256" key="6">
    <source>
        <dbReference type="ARBA" id="ARBA00009999"/>
    </source>
</evidence>
<evidence type="ECO:0000256" key="12">
    <source>
        <dbReference type="ARBA" id="ARBA00023285"/>
    </source>
</evidence>
<dbReference type="GO" id="GO:0005737">
    <property type="term" value="C:cytoplasm"/>
    <property type="evidence" value="ECO:0007669"/>
    <property type="project" value="TreeGrafter"/>
</dbReference>
<keyword evidence="11" id="KW-0460">Magnesium</keyword>
<dbReference type="Pfam" id="PF13023">
    <property type="entry name" value="HD_3"/>
    <property type="match status" value="1"/>
</dbReference>
<dbReference type="GO" id="GO:0009159">
    <property type="term" value="P:deoxyribonucleoside monophosphate catabolic process"/>
    <property type="evidence" value="ECO:0007669"/>
    <property type="project" value="UniProtKB-ARBA"/>
</dbReference>
<comment type="function">
    <text evidence="5">Catalyzes the dephosphorylation of the nucleoside 5'-monophosphates deoxyadenosine monophosphate (dAMP), deoxycytidine monophosphate (dCMP), deoxyguanosine monophosphate (dGMP) and deoxythymidine monophosphate (dTMP).</text>
</comment>
<dbReference type="EC" id="3.1.3.89" evidence="8"/>
<evidence type="ECO:0000256" key="10">
    <source>
        <dbReference type="ARBA" id="ARBA00022801"/>
    </source>
</evidence>
<evidence type="ECO:0000256" key="9">
    <source>
        <dbReference type="ARBA" id="ARBA00022723"/>
    </source>
</evidence>
<sequence>MEQDLPNPPSSVEESPLPFLHLMSILKHVPRTGWLRTVSRPESVAAHTYRLAVICMLAPKPLNQERCIYLALCHDMAESVVGDIPTYAGVAKDTKHELEESGIHYIKDLLKTSHPSTSEKINEAWQEYEAGSTAEARWVREMDKFECLLQASEYERMTHGEKDLEEFQGLSRKIHSPIGIAWAMLLQQEREACVRKRRERVPIIFVVGTSTKLVLDKVYCADRTRLC</sequence>
<evidence type="ECO:0000256" key="1">
    <source>
        <dbReference type="ARBA" id="ARBA00001638"/>
    </source>
</evidence>
<dbReference type="STRING" id="1231657.A0A1Y1YV41"/>
<comment type="cofactor">
    <cofactor evidence="4">
        <name>Mg(2+)</name>
        <dbReference type="ChEBI" id="CHEBI:18420"/>
    </cofactor>
</comment>
<keyword evidence="12" id="KW-0170">Cobalt</keyword>
<evidence type="ECO:0000256" key="7">
    <source>
        <dbReference type="ARBA" id="ARBA00011738"/>
    </source>
</evidence>
<keyword evidence="15" id="KW-1185">Reference proteome</keyword>
<proteinExistence type="inferred from homology"/>
<dbReference type="AlphaFoldDB" id="A0A1Y1YV41"/>
<dbReference type="GO" id="GO:0046872">
    <property type="term" value="F:metal ion binding"/>
    <property type="evidence" value="ECO:0007669"/>
    <property type="project" value="UniProtKB-KW"/>
</dbReference>
<dbReference type="Gene3D" id="1.10.3210.10">
    <property type="entry name" value="Hypothetical protein af1432"/>
    <property type="match status" value="1"/>
</dbReference>
<reference evidence="14 15" key="1">
    <citation type="submission" date="2016-07" db="EMBL/GenBank/DDBJ databases">
        <title>Pervasive Adenine N6-methylation of Active Genes in Fungi.</title>
        <authorList>
            <consortium name="DOE Joint Genome Institute"/>
            <person name="Mondo S.J."/>
            <person name="Dannebaum R.O."/>
            <person name="Kuo R.C."/>
            <person name="Labutti K."/>
            <person name="Haridas S."/>
            <person name="Kuo A."/>
            <person name="Salamov A."/>
            <person name="Ahrendt S.R."/>
            <person name="Lipzen A."/>
            <person name="Sullivan W."/>
            <person name="Andreopoulos W.B."/>
            <person name="Clum A."/>
            <person name="Lindquist E."/>
            <person name="Daum C."/>
            <person name="Ramamoorthy G.K."/>
            <person name="Gryganskyi A."/>
            <person name="Culley D."/>
            <person name="Magnuson J.K."/>
            <person name="James T.Y."/>
            <person name="O'Malley M.A."/>
            <person name="Stajich J.E."/>
            <person name="Spatafora J.W."/>
            <person name="Visel A."/>
            <person name="Grigoriev I.V."/>
        </authorList>
    </citation>
    <scope>NUCLEOTIDE SEQUENCE [LARGE SCALE GENOMIC DNA]</scope>
    <source>
        <strain evidence="14 15">CBS 115471</strain>
    </source>
</reference>
<dbReference type="PANTHER" id="PTHR11845">
    <property type="entry name" value="5'-DEOXYNUCLEOTIDASE HDDC2"/>
    <property type="match status" value="1"/>
</dbReference>
<dbReference type="GO" id="GO:0002953">
    <property type="term" value="F:5'-deoxynucleotidase activity"/>
    <property type="evidence" value="ECO:0007669"/>
    <property type="project" value="UniProtKB-EC"/>
</dbReference>
<dbReference type="Proteomes" id="UP000193144">
    <property type="component" value="Unassembled WGS sequence"/>
</dbReference>
<dbReference type="PANTHER" id="PTHR11845:SF13">
    <property type="entry name" value="5'-DEOXYNUCLEOTIDASE HDDC2"/>
    <property type="match status" value="1"/>
</dbReference>
<organism evidence="14 15">
    <name type="scientific">Clohesyomyces aquaticus</name>
    <dbReference type="NCBI Taxonomy" id="1231657"/>
    <lineage>
        <taxon>Eukaryota</taxon>
        <taxon>Fungi</taxon>
        <taxon>Dikarya</taxon>
        <taxon>Ascomycota</taxon>
        <taxon>Pezizomycotina</taxon>
        <taxon>Dothideomycetes</taxon>
        <taxon>Pleosporomycetidae</taxon>
        <taxon>Pleosporales</taxon>
        <taxon>Lindgomycetaceae</taxon>
        <taxon>Clohesyomyces</taxon>
    </lineage>
</organism>
<evidence type="ECO:0000256" key="2">
    <source>
        <dbReference type="ARBA" id="ARBA00001936"/>
    </source>
</evidence>
<accession>A0A1Y1YV41</accession>
<gene>
    <name evidence="14" type="ORF">BCR34DRAFT_493518</name>
</gene>
<dbReference type="OrthoDB" id="442176at2759"/>
<dbReference type="InterPro" id="IPR039356">
    <property type="entry name" value="YfbR/HDDC2"/>
</dbReference>
<comment type="cofactor">
    <cofactor evidence="3">
        <name>Co(2+)</name>
        <dbReference type="ChEBI" id="CHEBI:48828"/>
    </cofactor>
</comment>
<name>A0A1Y1YV41_9PLEO</name>
<evidence type="ECO:0000259" key="13">
    <source>
        <dbReference type="Pfam" id="PF13023"/>
    </source>
</evidence>
<evidence type="ECO:0000256" key="8">
    <source>
        <dbReference type="ARBA" id="ARBA00012964"/>
    </source>
</evidence>
<feature type="domain" description="HD" evidence="13">
    <location>
        <begin position="25"/>
        <end position="174"/>
    </location>
</feature>